<evidence type="ECO:0000259" key="2">
    <source>
        <dbReference type="Pfam" id="PF07603"/>
    </source>
</evidence>
<dbReference type="RefSeq" id="WP_304995918.1">
    <property type="nucleotide sequence ID" value="NZ_CP101717.1"/>
</dbReference>
<protein>
    <submittedName>
        <fullName evidence="3">DUF1566 domain-containing protein</fullName>
    </submittedName>
</protein>
<dbReference type="PANTHER" id="PTHR35812:SF1">
    <property type="entry name" value="LIPOPROTEIN"/>
    <property type="match status" value="1"/>
</dbReference>
<feature type="signal peptide" evidence="1">
    <location>
        <begin position="1"/>
        <end position="21"/>
    </location>
</feature>
<dbReference type="InterPro" id="IPR011460">
    <property type="entry name" value="Lcl_C"/>
</dbReference>
<dbReference type="EMBL" id="CP101717">
    <property type="protein sequence ID" value="WLD58632.1"/>
    <property type="molecule type" value="Genomic_DNA"/>
</dbReference>
<feature type="domain" description="Lcl C-terminal" evidence="2">
    <location>
        <begin position="38"/>
        <end position="129"/>
    </location>
</feature>
<feature type="chain" id="PRO_5044244026" evidence="1">
    <location>
        <begin position="22"/>
        <end position="193"/>
    </location>
</feature>
<evidence type="ECO:0000313" key="3">
    <source>
        <dbReference type="EMBL" id="WLD58632.1"/>
    </source>
</evidence>
<name>A0AB38YHB6_9GAMM</name>
<proteinExistence type="predicted"/>
<sequence>MNKQALTLMMAGLFAAQTAMAACNSNDADYVTSSQGWVLQKSTGLIWQPCLHGMSLENGSCTGTPTAANWIGALQAAQSNTDFQSSEWRIPNVKEVASLLEFSCNTRINEAAFAGQPVNSTVWSNTLGAPVPGGTYTNAVMTVRFYDFVQPLTNSFNNSSYSYAPFITGQPPTTGLNFRLVRNATPADILGLQ</sequence>
<dbReference type="PROSITE" id="PS51257">
    <property type="entry name" value="PROKAR_LIPOPROTEIN"/>
    <property type="match status" value="1"/>
</dbReference>
<accession>A0AB38YHB6</accession>
<reference evidence="3" key="1">
    <citation type="submission" date="2022-07" db="EMBL/GenBank/DDBJ databases">
        <title>Complete genome sequence of Salinispirillum sp. LH10-3-1 capable of multiple carbohydrate inversion isolated from a soda lake.</title>
        <authorList>
            <person name="Liu J."/>
            <person name="Zhai Y."/>
            <person name="Zhang H."/>
            <person name="Yang H."/>
            <person name="Qu J."/>
            <person name="Li J."/>
        </authorList>
    </citation>
    <scope>NUCLEOTIDE SEQUENCE</scope>
    <source>
        <strain evidence="3">LH 10-3-1</strain>
    </source>
</reference>
<dbReference type="Pfam" id="PF07603">
    <property type="entry name" value="Lcl_C"/>
    <property type="match status" value="1"/>
</dbReference>
<dbReference type="AlphaFoldDB" id="A0AB38YHB6"/>
<evidence type="ECO:0000256" key="1">
    <source>
        <dbReference type="SAM" id="SignalP"/>
    </source>
</evidence>
<gene>
    <name evidence="3" type="ORF">NFC81_02270</name>
</gene>
<dbReference type="PANTHER" id="PTHR35812">
    <property type="entry name" value="LIPOPROTEIN"/>
    <property type="match status" value="1"/>
</dbReference>
<keyword evidence="1" id="KW-0732">Signal</keyword>
<organism evidence="3">
    <name type="scientific">Salinispirillum sp. LH 10-3-1</name>
    <dbReference type="NCBI Taxonomy" id="2952525"/>
    <lineage>
        <taxon>Bacteria</taxon>
        <taxon>Pseudomonadati</taxon>
        <taxon>Pseudomonadota</taxon>
        <taxon>Gammaproteobacteria</taxon>
        <taxon>Oceanospirillales</taxon>
        <taxon>Saccharospirillaceae</taxon>
        <taxon>Salinispirillum</taxon>
    </lineage>
</organism>